<evidence type="ECO:0000256" key="2">
    <source>
        <dbReference type="SAM" id="Phobius"/>
    </source>
</evidence>
<dbReference type="Proteomes" id="UP001610563">
    <property type="component" value="Unassembled WGS sequence"/>
</dbReference>
<keyword evidence="2" id="KW-1133">Transmembrane helix</keyword>
<sequence length="146" mass="16854">MFLTSGQQRERPATDYERWLNNDTPDPESIPQFEPVSEHGVVMHRHGEQPTTVPYAGADIINGFDQYDPSNVPPPNYQDVSRRPRVPDIITFYGALLILLFLVKYFVQTLFRQLRRGTEEPDRPFAMKQPRQVPNIVVSDSELKRG</sequence>
<keyword evidence="4" id="KW-1185">Reference proteome</keyword>
<evidence type="ECO:0000256" key="1">
    <source>
        <dbReference type="SAM" id="MobiDB-lite"/>
    </source>
</evidence>
<protein>
    <recommendedName>
        <fullName evidence="5">RING finger domain protein</fullName>
    </recommendedName>
</protein>
<feature type="compositionally biased region" description="Basic and acidic residues" evidence="1">
    <location>
        <begin position="8"/>
        <end position="20"/>
    </location>
</feature>
<keyword evidence="2" id="KW-0812">Transmembrane</keyword>
<evidence type="ECO:0008006" key="5">
    <source>
        <dbReference type="Google" id="ProtNLM"/>
    </source>
</evidence>
<organism evidence="3 4">
    <name type="scientific">Aspergillus keveii</name>
    <dbReference type="NCBI Taxonomy" id="714993"/>
    <lineage>
        <taxon>Eukaryota</taxon>
        <taxon>Fungi</taxon>
        <taxon>Dikarya</taxon>
        <taxon>Ascomycota</taxon>
        <taxon>Pezizomycotina</taxon>
        <taxon>Eurotiomycetes</taxon>
        <taxon>Eurotiomycetidae</taxon>
        <taxon>Eurotiales</taxon>
        <taxon>Aspergillaceae</taxon>
        <taxon>Aspergillus</taxon>
        <taxon>Aspergillus subgen. Nidulantes</taxon>
    </lineage>
</organism>
<accession>A0ABR4GQN7</accession>
<dbReference type="EMBL" id="JBFTWV010000002">
    <property type="protein sequence ID" value="KAL2800864.1"/>
    <property type="molecule type" value="Genomic_DNA"/>
</dbReference>
<evidence type="ECO:0000313" key="3">
    <source>
        <dbReference type="EMBL" id="KAL2800864.1"/>
    </source>
</evidence>
<evidence type="ECO:0000313" key="4">
    <source>
        <dbReference type="Proteomes" id="UP001610563"/>
    </source>
</evidence>
<name>A0ABR4GQN7_9EURO</name>
<gene>
    <name evidence="3" type="ORF">BJX66DRAFT_331805</name>
</gene>
<feature type="region of interest" description="Disordered" evidence="1">
    <location>
        <begin position="1"/>
        <end position="31"/>
    </location>
</feature>
<comment type="caution">
    <text evidence="3">The sequence shown here is derived from an EMBL/GenBank/DDBJ whole genome shotgun (WGS) entry which is preliminary data.</text>
</comment>
<reference evidence="3 4" key="1">
    <citation type="submission" date="2024-07" db="EMBL/GenBank/DDBJ databases">
        <title>Section-level genome sequencing and comparative genomics of Aspergillus sections Usti and Cavernicolus.</title>
        <authorList>
            <consortium name="Lawrence Berkeley National Laboratory"/>
            <person name="Nybo J.L."/>
            <person name="Vesth T.C."/>
            <person name="Theobald S."/>
            <person name="Frisvad J.C."/>
            <person name="Larsen T.O."/>
            <person name="Kjaerboelling I."/>
            <person name="Rothschild-Mancinelli K."/>
            <person name="Lyhne E.K."/>
            <person name="Kogle M.E."/>
            <person name="Barry K."/>
            <person name="Clum A."/>
            <person name="Na H."/>
            <person name="Ledsgaard L."/>
            <person name="Lin J."/>
            <person name="Lipzen A."/>
            <person name="Kuo A."/>
            <person name="Riley R."/>
            <person name="Mondo S."/>
            <person name="Labutti K."/>
            <person name="Haridas S."/>
            <person name="Pangalinan J."/>
            <person name="Salamov A.A."/>
            <person name="Simmons B.A."/>
            <person name="Magnuson J.K."/>
            <person name="Chen J."/>
            <person name="Drula E."/>
            <person name="Henrissat B."/>
            <person name="Wiebenga A."/>
            <person name="Lubbers R.J."/>
            <person name="Gomes A.C."/>
            <person name="Makela M.R."/>
            <person name="Stajich J."/>
            <person name="Grigoriev I.V."/>
            <person name="Mortensen U.H."/>
            <person name="De Vries R.P."/>
            <person name="Baker S.E."/>
            <person name="Andersen M.R."/>
        </authorList>
    </citation>
    <scope>NUCLEOTIDE SEQUENCE [LARGE SCALE GENOMIC DNA]</scope>
    <source>
        <strain evidence="3 4">CBS 209.92</strain>
    </source>
</reference>
<keyword evidence="2" id="KW-0472">Membrane</keyword>
<feature type="transmembrane region" description="Helical" evidence="2">
    <location>
        <begin position="89"/>
        <end position="107"/>
    </location>
</feature>
<proteinExistence type="predicted"/>